<feature type="domain" description="Solute-binding protein family 5" evidence="2">
    <location>
        <begin position="85"/>
        <end position="462"/>
    </location>
</feature>
<evidence type="ECO:0000259" key="2">
    <source>
        <dbReference type="Pfam" id="PF00496"/>
    </source>
</evidence>
<organism evidence="3 4">
    <name type="scientific">Streptomyces jeddahensis</name>
    <dbReference type="NCBI Taxonomy" id="1716141"/>
    <lineage>
        <taxon>Bacteria</taxon>
        <taxon>Bacillati</taxon>
        <taxon>Actinomycetota</taxon>
        <taxon>Actinomycetes</taxon>
        <taxon>Kitasatosporales</taxon>
        <taxon>Streptomycetaceae</taxon>
        <taxon>Streptomyces</taxon>
    </lineage>
</organism>
<dbReference type="InterPro" id="IPR000914">
    <property type="entry name" value="SBP_5_dom"/>
</dbReference>
<comment type="caution">
    <text evidence="3">The sequence shown here is derived from an EMBL/GenBank/DDBJ whole genome shotgun (WGS) entry which is preliminary data.</text>
</comment>
<reference evidence="3 4" key="1">
    <citation type="submission" date="2015-12" db="EMBL/GenBank/DDBJ databases">
        <title>Genome sequence of Streptomyces sp. G25.</title>
        <authorList>
            <person name="Poehlein A."/>
            <person name="Roettig A."/>
            <person name="Hiessl S."/>
            <person name="Hauschild P."/>
            <person name="Schauer J."/>
            <person name="Madkour M.H."/>
            <person name="Al-Ansari A.M."/>
            <person name="Almakishah N.H."/>
            <person name="Steinbuechel A."/>
            <person name="Daniel R."/>
        </authorList>
    </citation>
    <scope>NUCLEOTIDE SEQUENCE [LARGE SCALE GENOMIC DNA]</scope>
    <source>
        <strain evidence="4">G25(2015)</strain>
    </source>
</reference>
<evidence type="ECO:0000256" key="1">
    <source>
        <dbReference type="SAM" id="SignalP"/>
    </source>
</evidence>
<dbReference type="InterPro" id="IPR030678">
    <property type="entry name" value="Peptide/Ni-bd"/>
</dbReference>
<dbReference type="RefSeq" id="WP_067284051.1">
    <property type="nucleotide sequence ID" value="NZ_LOHS01000127.1"/>
</dbReference>
<evidence type="ECO:0000313" key="3">
    <source>
        <dbReference type="EMBL" id="OAH10667.1"/>
    </source>
</evidence>
<dbReference type="PANTHER" id="PTHR30290">
    <property type="entry name" value="PERIPLASMIC BINDING COMPONENT OF ABC TRANSPORTER"/>
    <property type="match status" value="1"/>
</dbReference>
<dbReference type="PIRSF" id="PIRSF002741">
    <property type="entry name" value="MppA"/>
    <property type="match status" value="1"/>
</dbReference>
<dbReference type="STRING" id="1716141.STSP_60180"/>
<dbReference type="CDD" id="cd00995">
    <property type="entry name" value="PBP2_NikA_DppA_OppA_like"/>
    <property type="match status" value="1"/>
</dbReference>
<dbReference type="OrthoDB" id="9046151at2"/>
<dbReference type="GO" id="GO:0015833">
    <property type="term" value="P:peptide transport"/>
    <property type="evidence" value="ECO:0007669"/>
    <property type="project" value="TreeGrafter"/>
</dbReference>
<dbReference type="GO" id="GO:1904680">
    <property type="term" value="F:peptide transmembrane transporter activity"/>
    <property type="evidence" value="ECO:0007669"/>
    <property type="project" value="TreeGrafter"/>
</dbReference>
<dbReference type="EMBL" id="LOHS01000127">
    <property type="protein sequence ID" value="OAH10667.1"/>
    <property type="molecule type" value="Genomic_DNA"/>
</dbReference>
<gene>
    <name evidence="3" type="primary">oppA_3</name>
    <name evidence="3" type="ORF">STSP_60180</name>
</gene>
<proteinExistence type="predicted"/>
<dbReference type="PANTHER" id="PTHR30290:SF83">
    <property type="entry name" value="ABC TRANSPORTER SUBSTRATE-BINDING PROTEIN"/>
    <property type="match status" value="1"/>
</dbReference>
<dbReference type="GO" id="GO:0043190">
    <property type="term" value="C:ATP-binding cassette (ABC) transporter complex"/>
    <property type="evidence" value="ECO:0007669"/>
    <property type="project" value="InterPro"/>
</dbReference>
<keyword evidence="1" id="KW-0732">Signal</keyword>
<dbReference type="Pfam" id="PF00496">
    <property type="entry name" value="SBP_bac_5"/>
    <property type="match status" value="1"/>
</dbReference>
<name>A0A177HJW0_9ACTN</name>
<feature type="signal peptide" evidence="1">
    <location>
        <begin position="1"/>
        <end position="22"/>
    </location>
</feature>
<dbReference type="Gene3D" id="3.90.76.10">
    <property type="entry name" value="Dipeptide-binding Protein, Domain 1"/>
    <property type="match status" value="1"/>
</dbReference>
<feature type="chain" id="PRO_5038770857" evidence="1">
    <location>
        <begin position="23"/>
        <end position="543"/>
    </location>
</feature>
<keyword evidence="4" id="KW-1185">Reference proteome</keyword>
<evidence type="ECO:0000313" key="4">
    <source>
        <dbReference type="Proteomes" id="UP000077381"/>
    </source>
</evidence>
<dbReference type="InterPro" id="IPR039424">
    <property type="entry name" value="SBP_5"/>
</dbReference>
<accession>A0A177HJW0</accession>
<dbReference type="Proteomes" id="UP000077381">
    <property type="component" value="Unassembled WGS sequence"/>
</dbReference>
<dbReference type="PROSITE" id="PS51257">
    <property type="entry name" value="PROKAR_LIPOPROTEIN"/>
    <property type="match status" value="1"/>
</dbReference>
<dbReference type="AlphaFoldDB" id="A0A177HJW0"/>
<dbReference type="GO" id="GO:0042597">
    <property type="term" value="C:periplasmic space"/>
    <property type="evidence" value="ECO:0007669"/>
    <property type="project" value="UniProtKB-ARBA"/>
</dbReference>
<dbReference type="SUPFAM" id="SSF53850">
    <property type="entry name" value="Periplasmic binding protein-like II"/>
    <property type="match status" value="1"/>
</dbReference>
<dbReference type="Gene3D" id="3.10.105.10">
    <property type="entry name" value="Dipeptide-binding Protein, Domain 3"/>
    <property type="match status" value="1"/>
</dbReference>
<protein>
    <submittedName>
        <fullName evidence="3">Oligopeptide-binding protein OppA</fullName>
    </submittedName>
</protein>
<dbReference type="Gene3D" id="3.40.190.10">
    <property type="entry name" value="Periplasmic binding protein-like II"/>
    <property type="match status" value="1"/>
</dbReference>
<dbReference type="PATRIC" id="fig|1716141.3.peg.6331"/>
<sequence length="543" mass="59501">MRGAKSAKWVAGAIVVALAATACGGGSDDGESSAKKVVDPNGIFTYANGEPQNPLQPANTMEAYGSIVIESLFTGLVDYNDKGEIVMMNAESVEPGDGNKVWTVKLKKGWKFHNGEEVTAKSFVDAWNWAANVSNGQVNSSWFSDIKGYEDVHPEKGKPKADTMSGLKVVDDQTFTIELTTGIPYFNYKLAYPVFSPLPSGFFKDPEGYGEKPVGNGPYKFKSWEHKKSIQVVKNADYQGPNKAKNGGVNFKAYTSDTGAYNDLVSNNVDSMPIIPNSELANYKQDLGDRAIEQDYAAINTINPAFYTKQWKGIDVKVIQGLSMAIDRDTINKTVFYGTRESATGWVAKGVLGYEPGACGEYCKYNPEKAKQFIEEGGGVPGNKIYIQYNADQPHKDWVVAVCNSIKKATGVECEGDAKTDFQADLETRDAKKVKSIYRSGWVLDYPFNGNFLRDLYGTGVAGNKGDFSDKKFDALVKKADAASSVEESAKLYNEAEKRLAETFPGIPLWYNRTISGHSENVQNVKFNQAGDPIVTDVEVFKK</sequence>